<organism evidence="2 3">
    <name type="scientific">Vulcanisaeta moutnovskia (strain 768-28)</name>
    <dbReference type="NCBI Taxonomy" id="985053"/>
    <lineage>
        <taxon>Archaea</taxon>
        <taxon>Thermoproteota</taxon>
        <taxon>Thermoprotei</taxon>
        <taxon>Thermoproteales</taxon>
        <taxon>Thermoproteaceae</taxon>
        <taxon>Vulcanisaeta</taxon>
    </lineage>
</organism>
<accession>F0QU26</accession>
<dbReference type="GeneID" id="10289260"/>
<feature type="transmembrane region" description="Helical" evidence="1">
    <location>
        <begin position="470"/>
        <end position="499"/>
    </location>
</feature>
<feature type="transmembrane region" description="Helical" evidence="1">
    <location>
        <begin position="150"/>
        <end position="170"/>
    </location>
</feature>
<dbReference type="HOGENOM" id="CLU_582195_0_0_2"/>
<evidence type="ECO:0000313" key="3">
    <source>
        <dbReference type="Proteomes" id="UP000007485"/>
    </source>
</evidence>
<name>F0QU26_VULM7</name>
<dbReference type="STRING" id="985053.VMUT_1608"/>
<dbReference type="RefSeq" id="WP_013604974.1">
    <property type="nucleotide sequence ID" value="NC_015151.1"/>
</dbReference>
<dbReference type="AlphaFoldDB" id="F0QU26"/>
<dbReference type="KEGG" id="vmo:VMUT_1608"/>
<feature type="transmembrane region" description="Helical" evidence="1">
    <location>
        <begin position="42"/>
        <end position="59"/>
    </location>
</feature>
<evidence type="ECO:0000256" key="1">
    <source>
        <dbReference type="SAM" id="Phobius"/>
    </source>
</evidence>
<dbReference type="Proteomes" id="UP000007485">
    <property type="component" value="Chromosome"/>
</dbReference>
<dbReference type="eggNOG" id="arCOG02562">
    <property type="taxonomic scope" value="Archaea"/>
</dbReference>
<feature type="transmembrane region" description="Helical" evidence="1">
    <location>
        <begin position="7"/>
        <end position="27"/>
    </location>
</feature>
<keyword evidence="3" id="KW-1185">Reference proteome</keyword>
<dbReference type="EMBL" id="CP002529">
    <property type="protein sequence ID" value="ADY01812.1"/>
    <property type="molecule type" value="Genomic_DNA"/>
</dbReference>
<keyword evidence="1" id="KW-0472">Membrane</keyword>
<evidence type="ECO:0000313" key="2">
    <source>
        <dbReference type="EMBL" id="ADY01812.1"/>
    </source>
</evidence>
<keyword evidence="1" id="KW-1133">Transmembrane helix</keyword>
<reference evidence="2 3" key="1">
    <citation type="journal article" date="2011" name="J. Bacteriol.">
        <title>Complete genome sequence of 'Vulcanisaeta moutnovskia' strain 768-28, a novel member of the hyperthermophilic crenarchaeal genus vulcanisaeta.</title>
        <authorList>
            <person name="Gumerov V.M."/>
            <person name="Mardanov A.V."/>
            <person name="Beletsky A.V."/>
            <person name="Prokofeva M.I."/>
            <person name="Bonch-Osmolovskaya E.A."/>
            <person name="Ravin N.V."/>
            <person name="Skryabin K.G."/>
        </authorList>
    </citation>
    <scope>NUCLEOTIDE SEQUENCE [LARGE SCALE GENOMIC DNA]</scope>
    <source>
        <strain evidence="2 3">768-28</strain>
    </source>
</reference>
<protein>
    <submittedName>
        <fullName evidence="2">Uncharacterized protein</fullName>
    </submittedName>
</protein>
<sequence>MARSKFLIIALIPFTLAVFMTYAYLYLSPLPYTWSTSNINDLYGIATCGNYAVLSYINISNMQFWRFIIVDLSNGHVMRIYPPVATNATMNTEGIALPQIGVSCANEALNIIYTCVNKSGIVNNYVPGICLLRINESNGRIMSYYFFSPIYSYKGIIHGLLIGASSLIFINNNSIYAISMGSVFNSSSTNNVTLTWYLVKLIISENGSLRLSWETPVALGLGGIYISGAFGRTSPMLSVVDNHVSLLYSGYGNNGSYNALLLINDSDGSVIYRENITDIVSDYIYYSAVVNNVLVYPCSGSSLCGIDLMSGKPRTGFPINNLGGVVYNVNDYGVVLSQGNHGVNLTVIDNNGMIIRRIVIPIDLYVELGGHCSSLSPMDKGIAVLVVYPCSVSYGVYGYKELVAIVNVTSGSVIREFIKPLKLPIINSPSPDSILPYITPVFLVNDKYFLYFFDDSLFIVSESQLINDSWYYIFFDNIYTVITLWIIIAIIIVITMITYRQKR</sequence>
<gene>
    <name evidence="2" type="ordered locus">VMUT_1608</name>
</gene>
<dbReference type="OrthoDB" id="383349at2157"/>
<keyword evidence="1" id="KW-0812">Transmembrane</keyword>
<proteinExistence type="predicted"/>